<dbReference type="OrthoDB" id="1623146at2759"/>
<feature type="region of interest" description="Disordered" evidence="1">
    <location>
        <begin position="29"/>
        <end position="48"/>
    </location>
</feature>
<proteinExistence type="predicted"/>
<evidence type="ECO:0000313" key="3">
    <source>
        <dbReference type="Proteomes" id="UP000008311"/>
    </source>
</evidence>
<dbReference type="PANTHER" id="PTHR37725">
    <property type="match status" value="1"/>
</dbReference>
<protein>
    <submittedName>
        <fullName evidence="2">Uncharacterized protein</fullName>
    </submittedName>
</protein>
<evidence type="ECO:0000256" key="1">
    <source>
        <dbReference type="SAM" id="MobiDB-lite"/>
    </source>
</evidence>
<evidence type="ECO:0000313" key="2">
    <source>
        <dbReference type="EMBL" id="EEF28719.1"/>
    </source>
</evidence>
<feature type="compositionally biased region" description="Gly residues" evidence="1">
    <location>
        <begin position="142"/>
        <end position="155"/>
    </location>
</feature>
<dbReference type="OMA" id="HRVYEEL"/>
<feature type="compositionally biased region" description="Basic and acidic residues" evidence="1">
    <location>
        <begin position="121"/>
        <end position="136"/>
    </location>
</feature>
<feature type="compositionally biased region" description="Low complexity" evidence="1">
    <location>
        <begin position="156"/>
        <end position="165"/>
    </location>
</feature>
<dbReference type="STRING" id="3988.B9T5Z1"/>
<dbReference type="InParanoid" id="B9T5Z1"/>
<dbReference type="AlphaFoldDB" id="B9T5Z1"/>
<sequence>MKDHTTSSSKKSSFLGTLYDDMSLILETGPFPHHGQKSDQDQARKSSSDVDPRLLMLLEFFRQLYVRKRDMFKKMFPESHDDEFVDQMLKKIGAMLSTAKSEKREDKTLQRSLSVGSPRPRSIDGDEPPLRLERFKVRTLVPGGGGGDSSSGGQGDTKSGGTKSK</sequence>
<name>B9T5Z1_RICCO</name>
<accession>B9T5Z1</accession>
<dbReference type="Proteomes" id="UP000008311">
    <property type="component" value="Unassembled WGS sequence"/>
</dbReference>
<feature type="region of interest" description="Disordered" evidence="1">
    <location>
        <begin position="97"/>
        <end position="165"/>
    </location>
</feature>
<feature type="compositionally biased region" description="Basic and acidic residues" evidence="1">
    <location>
        <begin position="36"/>
        <end position="48"/>
    </location>
</feature>
<dbReference type="EMBL" id="EQ974563">
    <property type="protein sequence ID" value="EEF28719.1"/>
    <property type="molecule type" value="Genomic_DNA"/>
</dbReference>
<organism evidence="2 3">
    <name type="scientific">Ricinus communis</name>
    <name type="common">Castor bean</name>
    <dbReference type="NCBI Taxonomy" id="3988"/>
    <lineage>
        <taxon>Eukaryota</taxon>
        <taxon>Viridiplantae</taxon>
        <taxon>Streptophyta</taxon>
        <taxon>Embryophyta</taxon>
        <taxon>Tracheophyta</taxon>
        <taxon>Spermatophyta</taxon>
        <taxon>Magnoliopsida</taxon>
        <taxon>eudicotyledons</taxon>
        <taxon>Gunneridae</taxon>
        <taxon>Pentapetalae</taxon>
        <taxon>rosids</taxon>
        <taxon>fabids</taxon>
        <taxon>Malpighiales</taxon>
        <taxon>Euphorbiaceae</taxon>
        <taxon>Acalyphoideae</taxon>
        <taxon>Acalypheae</taxon>
        <taxon>Ricinus</taxon>
    </lineage>
</organism>
<reference evidence="3" key="1">
    <citation type="journal article" date="2010" name="Nat. Biotechnol.">
        <title>Draft genome sequence of the oilseed species Ricinus communis.</title>
        <authorList>
            <person name="Chan A.P."/>
            <person name="Crabtree J."/>
            <person name="Zhao Q."/>
            <person name="Lorenzi H."/>
            <person name="Orvis J."/>
            <person name="Puiu D."/>
            <person name="Melake-Berhan A."/>
            <person name="Jones K.M."/>
            <person name="Redman J."/>
            <person name="Chen G."/>
            <person name="Cahoon E.B."/>
            <person name="Gedil M."/>
            <person name="Stanke M."/>
            <person name="Haas B.J."/>
            <person name="Wortman J.R."/>
            <person name="Fraser-Liggett C.M."/>
            <person name="Ravel J."/>
            <person name="Rabinowicz P.D."/>
        </authorList>
    </citation>
    <scope>NUCLEOTIDE SEQUENCE [LARGE SCALE GENOMIC DNA]</scope>
    <source>
        <strain evidence="3">cv. Hale</strain>
    </source>
</reference>
<gene>
    <name evidence="2" type="ORF">RCOM_0152090</name>
</gene>
<dbReference type="eggNOG" id="ENOG502SDDS">
    <property type="taxonomic scope" value="Eukaryota"/>
</dbReference>
<dbReference type="PANTHER" id="PTHR37725:SF1">
    <property type="match status" value="1"/>
</dbReference>
<keyword evidence="3" id="KW-1185">Reference proteome</keyword>
<dbReference type="KEGG" id="rcu:8277621"/>
<feature type="compositionally biased region" description="Basic and acidic residues" evidence="1">
    <location>
        <begin position="100"/>
        <end position="109"/>
    </location>
</feature>
<dbReference type="FunCoup" id="B9T5Z1">
    <property type="interactions" value="1"/>
</dbReference>